<feature type="disulfide bond" evidence="9">
    <location>
        <begin position="100"/>
        <end position="118"/>
    </location>
</feature>
<keyword evidence="7" id="KW-0675">Receptor</keyword>
<dbReference type="PANTHER" id="PTHR46330">
    <property type="entry name" value="TUMOR NECROSIS FACTOR RECEPTOR SUPERFAMILY MEMBER 10B"/>
    <property type="match status" value="1"/>
</dbReference>
<evidence type="ECO:0000259" key="13">
    <source>
        <dbReference type="PROSITE" id="PS50017"/>
    </source>
</evidence>
<evidence type="ECO:0000256" key="2">
    <source>
        <dbReference type="ARBA" id="ARBA00022703"/>
    </source>
</evidence>
<dbReference type="Gene3D" id="2.10.50.10">
    <property type="entry name" value="Tumor Necrosis Factor Receptor, subunit A, domain 2"/>
    <property type="match status" value="3"/>
</dbReference>
<reference evidence="15" key="3">
    <citation type="submission" date="2025-09" db="UniProtKB">
        <authorList>
            <consortium name="Ensembl"/>
        </authorList>
    </citation>
    <scope>IDENTIFICATION</scope>
</reference>
<comment type="subcellular location">
    <subcellularLocation>
        <location evidence="1">Membrane</location>
    </subcellularLocation>
</comment>
<dbReference type="RefSeq" id="XP_032937350.1">
    <property type="nucleotide sequence ID" value="XM_033081459.1"/>
</dbReference>
<dbReference type="InterPro" id="IPR011029">
    <property type="entry name" value="DEATH-like_dom_sf"/>
</dbReference>
<evidence type="ECO:0000256" key="8">
    <source>
        <dbReference type="ARBA" id="ARBA00023180"/>
    </source>
</evidence>
<reference evidence="15" key="1">
    <citation type="submission" date="2020-10" db="EMBL/GenBank/DDBJ databases">
        <title>Catharus ustulatus (Swainson's thrush) genome, bCatUst1, primary haplotype v2.</title>
        <authorList>
            <person name="Delmore K."/>
            <person name="Vafadar M."/>
            <person name="Formenti G."/>
            <person name="Chow W."/>
            <person name="Pelan S."/>
            <person name="Howe K."/>
            <person name="Rhie A."/>
            <person name="Mountcastle J."/>
            <person name="Haase B."/>
            <person name="Fedrigo O."/>
            <person name="Jarvis E.D."/>
        </authorList>
    </citation>
    <scope>NUCLEOTIDE SEQUENCE [LARGE SCALE GENOMIC DNA]</scope>
</reference>
<keyword evidence="11" id="KW-1133">Transmembrane helix</keyword>
<dbReference type="PROSITE" id="PS50017">
    <property type="entry name" value="DEATH_DOMAIN"/>
    <property type="match status" value="1"/>
</dbReference>
<dbReference type="InterPro" id="IPR052491">
    <property type="entry name" value="TNFRSF10"/>
</dbReference>
<feature type="compositionally biased region" description="Polar residues" evidence="10">
    <location>
        <begin position="373"/>
        <end position="384"/>
    </location>
</feature>
<evidence type="ECO:0000313" key="16">
    <source>
        <dbReference type="Proteomes" id="UP000694563"/>
    </source>
</evidence>
<dbReference type="InterPro" id="IPR034024">
    <property type="entry name" value="TNFRSF10_N"/>
</dbReference>
<evidence type="ECO:0000256" key="10">
    <source>
        <dbReference type="SAM" id="MobiDB-lite"/>
    </source>
</evidence>
<dbReference type="SUPFAM" id="SSF57586">
    <property type="entry name" value="TNF receptor-like"/>
    <property type="match status" value="2"/>
</dbReference>
<feature type="domain" description="TNFR-Cys" evidence="14">
    <location>
        <begin position="119"/>
        <end position="160"/>
    </location>
</feature>
<dbReference type="GO" id="GO:0005886">
    <property type="term" value="C:plasma membrane"/>
    <property type="evidence" value="ECO:0007669"/>
    <property type="project" value="TreeGrafter"/>
</dbReference>
<dbReference type="PANTHER" id="PTHR46330:SF6">
    <property type="entry name" value="HEMATOPOIETIC DEATH RECEPTOR-RELATED"/>
    <property type="match status" value="1"/>
</dbReference>
<feature type="signal peptide" evidence="12">
    <location>
        <begin position="1"/>
        <end position="24"/>
    </location>
</feature>
<dbReference type="OrthoDB" id="9417953at2759"/>
<reference evidence="15" key="2">
    <citation type="submission" date="2025-08" db="UniProtKB">
        <authorList>
            <consortium name="Ensembl"/>
        </authorList>
    </citation>
    <scope>IDENTIFICATION</scope>
</reference>
<dbReference type="SMART" id="SM00005">
    <property type="entry name" value="DEATH"/>
    <property type="match status" value="1"/>
</dbReference>
<keyword evidence="3 12" id="KW-0732">Signal</keyword>
<evidence type="ECO:0000256" key="4">
    <source>
        <dbReference type="ARBA" id="ARBA00022737"/>
    </source>
</evidence>
<feature type="repeat" description="TNFR-Cys" evidence="9">
    <location>
        <begin position="78"/>
        <end position="118"/>
    </location>
</feature>
<dbReference type="SMART" id="SM00208">
    <property type="entry name" value="TNFR"/>
    <property type="match status" value="3"/>
</dbReference>
<dbReference type="Ensembl" id="ENSCUST00005011100.1">
    <property type="protein sequence ID" value="ENSCUSP00005010652.1"/>
    <property type="gene ID" value="ENSCUSG00005006848.1"/>
</dbReference>
<name>A0A8C3Y2F7_CATUS</name>
<dbReference type="Gene3D" id="1.10.533.10">
    <property type="entry name" value="Death Domain, Fas"/>
    <property type="match status" value="1"/>
</dbReference>
<keyword evidence="11" id="KW-0812">Transmembrane</keyword>
<evidence type="ECO:0000256" key="5">
    <source>
        <dbReference type="ARBA" id="ARBA00023136"/>
    </source>
</evidence>
<feature type="chain" id="PRO_5034901436" evidence="12">
    <location>
        <begin position="25"/>
        <end position="384"/>
    </location>
</feature>
<accession>A0A8C3Y2F7</accession>
<protein>
    <submittedName>
        <fullName evidence="15">Uncharacterized protein</fullName>
    </submittedName>
</protein>
<evidence type="ECO:0000256" key="11">
    <source>
        <dbReference type="SAM" id="Phobius"/>
    </source>
</evidence>
<feature type="domain" description="Death" evidence="13">
    <location>
        <begin position="288"/>
        <end position="351"/>
    </location>
</feature>
<keyword evidence="2" id="KW-0053">Apoptosis</keyword>
<evidence type="ECO:0000256" key="1">
    <source>
        <dbReference type="ARBA" id="ARBA00004370"/>
    </source>
</evidence>
<evidence type="ECO:0000256" key="3">
    <source>
        <dbReference type="ARBA" id="ARBA00022729"/>
    </source>
</evidence>
<feature type="transmembrane region" description="Helical" evidence="11">
    <location>
        <begin position="172"/>
        <end position="195"/>
    </location>
</feature>
<comment type="caution">
    <text evidence="9">Lacks conserved residue(s) required for the propagation of feature annotation.</text>
</comment>
<feature type="domain" description="TNFR-Cys" evidence="14">
    <location>
        <begin position="78"/>
        <end position="118"/>
    </location>
</feature>
<dbReference type="PROSITE" id="PS50050">
    <property type="entry name" value="TNFR_NGFR_2"/>
    <property type="match status" value="2"/>
</dbReference>
<dbReference type="Proteomes" id="UP000694563">
    <property type="component" value="Chromosome 27"/>
</dbReference>
<feature type="disulfide bond" evidence="9">
    <location>
        <begin position="79"/>
        <end position="94"/>
    </location>
</feature>
<dbReference type="AlphaFoldDB" id="A0A8C3Y2F7"/>
<keyword evidence="4" id="KW-0677">Repeat</keyword>
<keyword evidence="16" id="KW-1185">Reference proteome</keyword>
<feature type="repeat" description="TNFR-Cys" evidence="9">
    <location>
        <begin position="119"/>
        <end position="160"/>
    </location>
</feature>
<organism evidence="15 16">
    <name type="scientific">Catharus ustulatus</name>
    <name type="common">Russet-backed thrush</name>
    <name type="synonym">Hylocichla ustulatus</name>
    <dbReference type="NCBI Taxonomy" id="91951"/>
    <lineage>
        <taxon>Eukaryota</taxon>
        <taxon>Metazoa</taxon>
        <taxon>Chordata</taxon>
        <taxon>Craniata</taxon>
        <taxon>Vertebrata</taxon>
        <taxon>Euteleostomi</taxon>
        <taxon>Archelosauria</taxon>
        <taxon>Archosauria</taxon>
        <taxon>Dinosauria</taxon>
        <taxon>Saurischia</taxon>
        <taxon>Theropoda</taxon>
        <taxon>Coelurosauria</taxon>
        <taxon>Aves</taxon>
        <taxon>Neognathae</taxon>
        <taxon>Neoaves</taxon>
        <taxon>Telluraves</taxon>
        <taxon>Australaves</taxon>
        <taxon>Passeriformes</taxon>
        <taxon>Turdidae</taxon>
        <taxon>Catharus</taxon>
    </lineage>
</organism>
<evidence type="ECO:0000256" key="9">
    <source>
        <dbReference type="PROSITE-ProRule" id="PRU00206"/>
    </source>
</evidence>
<gene>
    <name evidence="15" type="primary">LOC117007975</name>
</gene>
<dbReference type="GeneID" id="117007975"/>
<dbReference type="GO" id="GO:0043065">
    <property type="term" value="P:positive regulation of apoptotic process"/>
    <property type="evidence" value="ECO:0007669"/>
    <property type="project" value="TreeGrafter"/>
</dbReference>
<keyword evidence="5 11" id="KW-0472">Membrane</keyword>
<feature type="region of interest" description="Disordered" evidence="10">
    <location>
        <begin position="231"/>
        <end position="265"/>
    </location>
</feature>
<evidence type="ECO:0000256" key="6">
    <source>
        <dbReference type="ARBA" id="ARBA00023157"/>
    </source>
</evidence>
<dbReference type="CDD" id="cd10580">
    <property type="entry name" value="TNFRSF10"/>
    <property type="match status" value="1"/>
</dbReference>
<feature type="disulfide bond" evidence="9">
    <location>
        <begin position="120"/>
        <end position="135"/>
    </location>
</feature>
<feature type="compositionally biased region" description="Basic and acidic residues" evidence="10">
    <location>
        <begin position="233"/>
        <end position="244"/>
    </location>
</feature>
<evidence type="ECO:0000256" key="12">
    <source>
        <dbReference type="SAM" id="SignalP"/>
    </source>
</evidence>
<dbReference type="InterPro" id="IPR000488">
    <property type="entry name" value="Death_dom"/>
</dbReference>
<dbReference type="Pfam" id="PF00020">
    <property type="entry name" value="TNFR_c6"/>
    <property type="match status" value="2"/>
</dbReference>
<proteinExistence type="predicted"/>
<keyword evidence="8" id="KW-0325">Glycoprotein</keyword>
<dbReference type="GO" id="GO:0036462">
    <property type="term" value="P:TRAIL-activated apoptotic signaling pathway"/>
    <property type="evidence" value="ECO:0007669"/>
    <property type="project" value="TreeGrafter"/>
</dbReference>
<sequence length="384" mass="42226">MRRSRRRWLPALLLVTAAALGTGAVTVRRDSSDVLDASWGSRGDGYITAGGLYCQKCPAGTYLVEECKVQNSPGRCEPCGDGEFMEYPNAFLSCQECSKCREDQVQLSPCQPNRNTVCACKDGTFCPPEHPCEMCQKCQTRCPEGQKVLKPCTADSDLVCGPATDSGTLSSWVIGVIAAVALVVIILAIFGFCVWKRRCSSPEDGRTSSKGPYEMVSSMFRKLKYKSVNTGARDNDANEQREPEPEPPVTPPRTRPKWNLVPAPGEDPSQRLRGSFYTFARKVRTEHWKKFGRYLKLEENDVVTATSEDGVYEMLLKWQSREGSKASVNTLLETLDELHLGGVAESIASLLVHKGLFQHGAEGSSEQAAPPSFNLQPLNTSQNT</sequence>
<dbReference type="Pfam" id="PF00531">
    <property type="entry name" value="Death"/>
    <property type="match status" value="1"/>
</dbReference>
<dbReference type="InterPro" id="IPR001368">
    <property type="entry name" value="TNFR/NGFR_Cys_rich_reg"/>
</dbReference>
<feature type="region of interest" description="Disordered" evidence="10">
    <location>
        <begin position="362"/>
        <end position="384"/>
    </location>
</feature>
<dbReference type="GO" id="GO:0009986">
    <property type="term" value="C:cell surface"/>
    <property type="evidence" value="ECO:0007669"/>
    <property type="project" value="TreeGrafter"/>
</dbReference>
<evidence type="ECO:0000259" key="14">
    <source>
        <dbReference type="PROSITE" id="PS50050"/>
    </source>
</evidence>
<evidence type="ECO:0000313" key="15">
    <source>
        <dbReference type="Ensembl" id="ENSCUSP00005010652.1"/>
    </source>
</evidence>
<dbReference type="SUPFAM" id="SSF47986">
    <property type="entry name" value="DEATH domain"/>
    <property type="match status" value="1"/>
</dbReference>
<feature type="disulfide bond" evidence="9">
    <location>
        <begin position="142"/>
        <end position="160"/>
    </location>
</feature>
<evidence type="ECO:0000256" key="7">
    <source>
        <dbReference type="ARBA" id="ARBA00023170"/>
    </source>
</evidence>
<keyword evidence="6 9" id="KW-1015">Disulfide bond</keyword>
<dbReference type="PROSITE" id="PS00652">
    <property type="entry name" value="TNFR_NGFR_1"/>
    <property type="match status" value="1"/>
</dbReference>
<feature type="disulfide bond" evidence="9">
    <location>
        <begin position="97"/>
        <end position="110"/>
    </location>
</feature>